<organism evidence="1 2">
    <name type="scientific">Lindgomyces ingoldianus</name>
    <dbReference type="NCBI Taxonomy" id="673940"/>
    <lineage>
        <taxon>Eukaryota</taxon>
        <taxon>Fungi</taxon>
        <taxon>Dikarya</taxon>
        <taxon>Ascomycota</taxon>
        <taxon>Pezizomycotina</taxon>
        <taxon>Dothideomycetes</taxon>
        <taxon>Pleosporomycetidae</taxon>
        <taxon>Pleosporales</taxon>
        <taxon>Lindgomycetaceae</taxon>
        <taxon>Lindgomyces</taxon>
    </lineage>
</organism>
<name>A0ACB6QDR0_9PLEO</name>
<dbReference type="Proteomes" id="UP000799755">
    <property type="component" value="Unassembled WGS sequence"/>
</dbReference>
<sequence>MAHPRLGGRVVLSSTFVDGVSTNQQSIMPIHDEFECHFKFGFYNDSTFDPVAILLTVGLTVLTIITEVVVSSSWIQKKWTPSSNDVSPPSLSHELNRLLSSRATRFVAASFLLIPVCLIFGYLIRSHTQDYGGCETVVEIAEPNWWLIAVFNIFPFVCACTAWLRALVGCVVVRWGRDGRGDYTMWPGSLPPFAILLPFSLVALVLRSGALWMMGKPEEAEVRDIELGGGEAGEERMHLVQNVDGSEREDYDDEDEDEDELTVYNPRDSEEMNGQGELKKFGDEQIAISVE</sequence>
<proteinExistence type="predicted"/>
<dbReference type="EMBL" id="MU003531">
    <property type="protein sequence ID" value="KAF2465164.1"/>
    <property type="molecule type" value="Genomic_DNA"/>
</dbReference>
<comment type="caution">
    <text evidence="1">The sequence shown here is derived from an EMBL/GenBank/DDBJ whole genome shotgun (WGS) entry which is preliminary data.</text>
</comment>
<keyword evidence="2" id="KW-1185">Reference proteome</keyword>
<evidence type="ECO:0000313" key="2">
    <source>
        <dbReference type="Proteomes" id="UP000799755"/>
    </source>
</evidence>
<reference evidence="1" key="1">
    <citation type="journal article" date="2020" name="Stud. Mycol.">
        <title>101 Dothideomycetes genomes: a test case for predicting lifestyles and emergence of pathogens.</title>
        <authorList>
            <person name="Haridas S."/>
            <person name="Albert R."/>
            <person name="Binder M."/>
            <person name="Bloem J."/>
            <person name="Labutti K."/>
            <person name="Salamov A."/>
            <person name="Andreopoulos B."/>
            <person name="Baker S."/>
            <person name="Barry K."/>
            <person name="Bills G."/>
            <person name="Bluhm B."/>
            <person name="Cannon C."/>
            <person name="Castanera R."/>
            <person name="Culley D."/>
            <person name="Daum C."/>
            <person name="Ezra D."/>
            <person name="Gonzalez J."/>
            <person name="Henrissat B."/>
            <person name="Kuo A."/>
            <person name="Liang C."/>
            <person name="Lipzen A."/>
            <person name="Lutzoni F."/>
            <person name="Magnuson J."/>
            <person name="Mondo S."/>
            <person name="Nolan M."/>
            <person name="Ohm R."/>
            <person name="Pangilinan J."/>
            <person name="Park H.-J."/>
            <person name="Ramirez L."/>
            <person name="Alfaro M."/>
            <person name="Sun H."/>
            <person name="Tritt A."/>
            <person name="Yoshinaga Y."/>
            <person name="Zwiers L.-H."/>
            <person name="Turgeon B."/>
            <person name="Goodwin S."/>
            <person name="Spatafora J."/>
            <person name="Crous P."/>
            <person name="Grigoriev I."/>
        </authorList>
    </citation>
    <scope>NUCLEOTIDE SEQUENCE</scope>
    <source>
        <strain evidence="1">ATCC 200398</strain>
    </source>
</reference>
<protein>
    <submittedName>
        <fullName evidence="1">Uncharacterized protein</fullName>
    </submittedName>
</protein>
<gene>
    <name evidence="1" type="ORF">BDR25DRAFT_346268</name>
</gene>
<accession>A0ACB6QDR0</accession>
<evidence type="ECO:0000313" key="1">
    <source>
        <dbReference type="EMBL" id="KAF2465164.1"/>
    </source>
</evidence>